<reference evidence="2 3" key="1">
    <citation type="journal article" date="2015" name="Biotechnol. Biofuels">
        <title>Enhanced degradation of softwood versus hardwood by the white-rot fungus Pycnoporus coccineus.</title>
        <authorList>
            <person name="Couturier M."/>
            <person name="Navarro D."/>
            <person name="Chevret D."/>
            <person name="Henrissat B."/>
            <person name="Piumi F."/>
            <person name="Ruiz-Duenas F.J."/>
            <person name="Martinez A.T."/>
            <person name="Grigoriev I.V."/>
            <person name="Riley R."/>
            <person name="Lipzen A."/>
            <person name="Berrin J.G."/>
            <person name="Master E.R."/>
            <person name="Rosso M.N."/>
        </authorList>
    </citation>
    <scope>NUCLEOTIDE SEQUENCE [LARGE SCALE GENOMIC DNA]</scope>
    <source>
        <strain evidence="2 3">BRFM310</strain>
    </source>
</reference>
<keyword evidence="3" id="KW-1185">Reference proteome</keyword>
<feature type="region of interest" description="Disordered" evidence="1">
    <location>
        <begin position="69"/>
        <end position="117"/>
    </location>
</feature>
<evidence type="ECO:0000256" key="1">
    <source>
        <dbReference type="SAM" id="MobiDB-lite"/>
    </source>
</evidence>
<dbReference type="Proteomes" id="UP000193067">
    <property type="component" value="Unassembled WGS sequence"/>
</dbReference>
<organism evidence="2 3">
    <name type="scientific">Trametes coccinea (strain BRFM310)</name>
    <name type="common">Pycnoporus coccineus</name>
    <dbReference type="NCBI Taxonomy" id="1353009"/>
    <lineage>
        <taxon>Eukaryota</taxon>
        <taxon>Fungi</taxon>
        <taxon>Dikarya</taxon>
        <taxon>Basidiomycota</taxon>
        <taxon>Agaricomycotina</taxon>
        <taxon>Agaricomycetes</taxon>
        <taxon>Polyporales</taxon>
        <taxon>Polyporaceae</taxon>
        <taxon>Trametes</taxon>
    </lineage>
</organism>
<accession>A0A1Y2IEX5</accession>
<proteinExistence type="predicted"/>
<gene>
    <name evidence="2" type="ORF">PYCCODRAFT_1438207</name>
</gene>
<dbReference type="EMBL" id="KZ084126">
    <property type="protein sequence ID" value="OSC99637.1"/>
    <property type="molecule type" value="Genomic_DNA"/>
</dbReference>
<dbReference type="AlphaFoldDB" id="A0A1Y2IEX5"/>
<sequence>MRHSCSSRPEPRGSPEIMVLVDIYSMRAVSTTRELLGTICCRGSRSPNAPSVNFSRHRSIAVAALRKTSRPFREGPDAPRVVPGPVRLRSPPNAHKHASPPPLGANSTCSTAAGSGQRALRGLLRRLQAPA</sequence>
<evidence type="ECO:0000313" key="3">
    <source>
        <dbReference type="Proteomes" id="UP000193067"/>
    </source>
</evidence>
<name>A0A1Y2IEX5_TRAC3</name>
<protein>
    <submittedName>
        <fullName evidence="2">Uncharacterized protein</fullName>
    </submittedName>
</protein>
<evidence type="ECO:0000313" key="2">
    <source>
        <dbReference type="EMBL" id="OSC99637.1"/>
    </source>
</evidence>